<feature type="repeat" description="ANK" evidence="3">
    <location>
        <begin position="971"/>
        <end position="1003"/>
    </location>
</feature>
<feature type="repeat" description="ANK" evidence="3">
    <location>
        <begin position="1435"/>
        <end position="1467"/>
    </location>
</feature>
<dbReference type="Pfam" id="PF01048">
    <property type="entry name" value="PNP_UDP_1"/>
    <property type="match status" value="1"/>
</dbReference>
<dbReference type="GO" id="GO:0003824">
    <property type="term" value="F:catalytic activity"/>
    <property type="evidence" value="ECO:0007669"/>
    <property type="project" value="InterPro"/>
</dbReference>
<dbReference type="Pfam" id="PF13637">
    <property type="entry name" value="Ank_4"/>
    <property type="match status" value="1"/>
</dbReference>
<dbReference type="EMBL" id="KN846971">
    <property type="protein sequence ID" value="KIW81519.1"/>
    <property type="molecule type" value="Genomic_DNA"/>
</dbReference>
<feature type="repeat" description="ANK" evidence="3">
    <location>
        <begin position="1207"/>
        <end position="1239"/>
    </location>
</feature>
<feature type="repeat" description="ANK" evidence="3">
    <location>
        <begin position="1141"/>
        <end position="1173"/>
    </location>
</feature>
<dbReference type="PANTHER" id="PTHR24198:SF165">
    <property type="entry name" value="ANKYRIN REPEAT-CONTAINING PROTEIN-RELATED"/>
    <property type="match status" value="1"/>
</dbReference>
<dbReference type="Gene3D" id="3.40.50.1580">
    <property type="entry name" value="Nucleoside phosphorylase domain"/>
    <property type="match status" value="1"/>
</dbReference>
<dbReference type="GO" id="GO:0009116">
    <property type="term" value="P:nucleoside metabolic process"/>
    <property type="evidence" value="ECO:0007669"/>
    <property type="project" value="InterPro"/>
</dbReference>
<evidence type="ECO:0000256" key="2">
    <source>
        <dbReference type="ARBA" id="ARBA00023043"/>
    </source>
</evidence>
<dbReference type="PROSITE" id="PS50088">
    <property type="entry name" value="ANK_REPEAT"/>
    <property type="match status" value="13"/>
</dbReference>
<dbReference type="InterPro" id="IPR000845">
    <property type="entry name" value="Nucleoside_phosphorylase_d"/>
</dbReference>
<dbReference type="Pfam" id="PF00023">
    <property type="entry name" value="Ank"/>
    <property type="match status" value="2"/>
</dbReference>
<sequence>MLASDYHVGWISALPLEEAAALDMLDERHGNLQQASYDTNNYVLGRIGPHNVVIACLPQGVIGPVAAASVAIPMRATFPSLKFILLVGVGGGVPSTHHDIRLGDVVVSRPTGQFGGVVQYDFGKTLHQGHFVRTGSLNRPPDVLLNAVSTLDAQHLSQGGSQIGAILQDVVWRNPRRANACNYPATHKDELFESSYAHQISNHALCEACDRGRLVNRPPRAGNHPVIHYGLIASGSQVIRDSIMRDRLSAELDVLCFEMEAAGLMNYFDCLVVRGICDYSDSHKNKRWQEYAAATAAAYAKELLWTIRPVPSFRRVLTDRTPDDSEGFSARYEQDDSFQEGPGSIFETTSSGTPRYHSAAAESACLKSLWFREMGGRRDNIDRAAEGTCSWLIEHPDYQQWAANNKGFLWITGLPGAGKSVLLDTLVSKVESQRDEKVIVASFFVHGRGTQMQKSPVGLYRSILHQILSRAKILLRELTNTFVLKQLNQGEYGHSWTWHEKGLFDFLNTRVKQYTRQSIKIFIDALDECGEETARKLSSELWSLTTPTEEAQSAISVCITCRHYPVMDLFGAPEICVEAQNSGDISRFVHSRLSHVFKNRNSRRDVEHEILRKAAGNFLWTALILEQTTRKGRHGYGLEKIRKEIQNSSPELGQIYKEALSKIPAEDRVGAMRLFEWVCLTEEPLFPIQMRYALAFDPLDPPTTIASWENLDTFTETDGQMEILIKALSGGLVEIVNGDNIIQCIHQSVKDYLLQRGLQDLEHSISEDQSSSGLEDTLAKAHELIFKCCMHYILTDEILQFPVDEGQSPARQYPLIQYSVARWPSHLKKADLDGRLQRDLLTYLQWPSRTRLDQWLSLCYLDSRACVLQSGAHLLHVAGYYDLSHVIDAVLDNNPLEDVDDRDAQDCTPLIWAARNGHVEATKCLLRHGAEVDSFDSERHSSLWWATNYGHLGVAEILIQHGANTNLQDDTGRTALFWASENLDEATVSFLLSNGANPNIQDNQARSPLYFIIGHFVREKARRICRRLLEAGGQPSKKLSEDESLLRWATNRDFHDIIDLILKLDQFAHDDNRRALAFLQALNWRNFSVALKFAHAGINAQKFTDFTGETPIAYALSRNSQGVVGVLLEKKNCDPNGRGSRGTTPLIATAQLGLVVMMKSLIALGADPNLADTERRTPLSFAAAGGYIDAVRVLIERNADPNLSDQKGKTPLMWAAENGHDPVVELLIEKGAFLKAQDTLRCSVLFWAAKGGNSAVLELLSDVDKEHRNSLGQTALWWAIMHRQIDAAKHLLTSGANPNVTDTDGRSLVLWAVSTGYLVGAQLLLERGADPNLKDRKQQIALLVAAANDDIDLIKLLLLHHADPDVEDADGYTSLSLAVKKGLTNAVAVLCEVSQLNRVDRSGRTPLLLAVMNGNETVATCLLQHGADADCQVYSGRTPLSFACEYGYESLVRVLLDYRVNINIQDQNGRTAVWWAAAYGQTAILELLLEKGADLQILSKTGESALMKAVNNGHVETTRLLLRHQPAALSDPDISARLLGLATDNNDSAMVSLLIEEGVDCTQTLPSGRTVLSWAAKNGYLDVLKIMDSRGIDLEAPCDQQGLTTLDLAFERGHKDVVEFLMGIWT</sequence>
<evidence type="ECO:0008006" key="9">
    <source>
        <dbReference type="Google" id="ProtNLM"/>
    </source>
</evidence>
<dbReference type="InterPro" id="IPR036770">
    <property type="entry name" value="Ankyrin_rpt-contain_sf"/>
</dbReference>
<evidence type="ECO:0000256" key="3">
    <source>
        <dbReference type="PROSITE-ProRule" id="PRU00023"/>
    </source>
</evidence>
<evidence type="ECO:0000259" key="5">
    <source>
        <dbReference type="Pfam" id="PF01048"/>
    </source>
</evidence>
<organism evidence="7 8">
    <name type="scientific">Fonsecaea pedrosoi CBS 271.37</name>
    <dbReference type="NCBI Taxonomy" id="1442368"/>
    <lineage>
        <taxon>Eukaryota</taxon>
        <taxon>Fungi</taxon>
        <taxon>Dikarya</taxon>
        <taxon>Ascomycota</taxon>
        <taxon>Pezizomycotina</taxon>
        <taxon>Eurotiomycetes</taxon>
        <taxon>Chaetothyriomycetidae</taxon>
        <taxon>Chaetothyriales</taxon>
        <taxon>Herpotrichiellaceae</taxon>
        <taxon>Fonsecaea</taxon>
    </lineage>
</organism>
<name>A0A0D2HAH3_9EURO</name>
<dbReference type="STRING" id="1442368.A0A0D2HAH3"/>
<dbReference type="InterPro" id="IPR027417">
    <property type="entry name" value="P-loop_NTPase"/>
</dbReference>
<gene>
    <name evidence="7" type="ORF">Z517_04544</name>
</gene>
<evidence type="ECO:0000256" key="1">
    <source>
        <dbReference type="ARBA" id="ARBA00022737"/>
    </source>
</evidence>
<evidence type="ECO:0000259" key="6">
    <source>
        <dbReference type="Pfam" id="PF24883"/>
    </source>
</evidence>
<dbReference type="Gene3D" id="3.40.50.300">
    <property type="entry name" value="P-loop containing nucleotide triphosphate hydrolases"/>
    <property type="match status" value="1"/>
</dbReference>
<dbReference type="InterPro" id="IPR002110">
    <property type="entry name" value="Ankyrin_rpt"/>
</dbReference>
<dbReference type="SUPFAM" id="SSF48403">
    <property type="entry name" value="Ankyrin repeat"/>
    <property type="match status" value="2"/>
</dbReference>
<feature type="repeat" description="ANK" evidence="3">
    <location>
        <begin position="1468"/>
        <end position="1500"/>
    </location>
</feature>
<feature type="repeat" description="ANK" evidence="3">
    <location>
        <begin position="938"/>
        <end position="970"/>
    </location>
</feature>
<dbReference type="OrthoDB" id="5421817at2759"/>
<feature type="repeat" description="ANK" evidence="3">
    <location>
        <begin position="1304"/>
        <end position="1336"/>
    </location>
</feature>
<dbReference type="VEuPathDB" id="FungiDB:Z517_04544"/>
<evidence type="ECO:0000313" key="8">
    <source>
        <dbReference type="Proteomes" id="UP000053029"/>
    </source>
</evidence>
<proteinExistence type="predicted"/>
<keyword evidence="1" id="KW-0677">Repeat</keyword>
<feature type="repeat" description="ANK" evidence="3">
    <location>
        <begin position="1174"/>
        <end position="1206"/>
    </location>
</feature>
<feature type="repeat" description="ANK" evidence="3">
    <location>
        <begin position="1337"/>
        <end position="1369"/>
    </location>
</feature>
<dbReference type="GeneID" id="25304034"/>
<dbReference type="SUPFAM" id="SSF52540">
    <property type="entry name" value="P-loop containing nucleoside triphosphate hydrolases"/>
    <property type="match status" value="1"/>
</dbReference>
<evidence type="ECO:0000256" key="4">
    <source>
        <dbReference type="SAM" id="MobiDB-lite"/>
    </source>
</evidence>
<feature type="repeat" description="ANK" evidence="3">
    <location>
        <begin position="1271"/>
        <end position="1303"/>
    </location>
</feature>
<feature type="repeat" description="ANK" evidence="3">
    <location>
        <begin position="1402"/>
        <end position="1430"/>
    </location>
</feature>
<reference evidence="7 8" key="1">
    <citation type="submission" date="2015-01" db="EMBL/GenBank/DDBJ databases">
        <title>The Genome Sequence of Fonsecaea pedrosoi CBS 271.37.</title>
        <authorList>
            <consortium name="The Broad Institute Genomics Platform"/>
            <person name="Cuomo C."/>
            <person name="de Hoog S."/>
            <person name="Gorbushina A."/>
            <person name="Stielow B."/>
            <person name="Teixiera M."/>
            <person name="Abouelleil A."/>
            <person name="Chapman S.B."/>
            <person name="Priest M."/>
            <person name="Young S.K."/>
            <person name="Wortman J."/>
            <person name="Nusbaum C."/>
            <person name="Birren B."/>
        </authorList>
    </citation>
    <scope>NUCLEOTIDE SEQUENCE [LARGE SCALE GENOMIC DNA]</scope>
    <source>
        <strain evidence="7 8">CBS 271.37</strain>
    </source>
</reference>
<keyword evidence="2 3" id="KW-0040">ANK repeat</keyword>
<dbReference type="PROSITE" id="PS50297">
    <property type="entry name" value="ANK_REP_REGION"/>
    <property type="match status" value="10"/>
</dbReference>
<dbReference type="Pfam" id="PF12796">
    <property type="entry name" value="Ank_2"/>
    <property type="match status" value="5"/>
</dbReference>
<dbReference type="SMART" id="SM00248">
    <property type="entry name" value="ANK"/>
    <property type="match status" value="20"/>
</dbReference>
<dbReference type="InterPro" id="IPR056884">
    <property type="entry name" value="NPHP3-like_N"/>
</dbReference>
<dbReference type="Gene3D" id="1.25.40.20">
    <property type="entry name" value="Ankyrin repeat-containing domain"/>
    <property type="match status" value="4"/>
</dbReference>
<dbReference type="Proteomes" id="UP000053029">
    <property type="component" value="Unassembled WGS sequence"/>
</dbReference>
<dbReference type="PANTHER" id="PTHR24198">
    <property type="entry name" value="ANKYRIN REPEAT AND PROTEIN KINASE DOMAIN-CONTAINING PROTEIN"/>
    <property type="match status" value="1"/>
</dbReference>
<dbReference type="InterPro" id="IPR035994">
    <property type="entry name" value="Nucleoside_phosphorylase_sf"/>
</dbReference>
<dbReference type="AlphaFoldDB" id="A0A0D2HAH3"/>
<dbReference type="HOGENOM" id="CLU_000288_34_4_1"/>
<feature type="region of interest" description="Disordered" evidence="4">
    <location>
        <begin position="319"/>
        <end position="344"/>
    </location>
</feature>
<evidence type="ECO:0000313" key="7">
    <source>
        <dbReference type="EMBL" id="KIW81519.1"/>
    </source>
</evidence>
<dbReference type="RefSeq" id="XP_013285327.1">
    <property type="nucleotide sequence ID" value="XM_013429873.1"/>
</dbReference>
<feature type="repeat" description="ANK" evidence="3">
    <location>
        <begin position="1567"/>
        <end position="1599"/>
    </location>
</feature>
<feature type="domain" description="Nephrocystin 3-like N-terminal" evidence="6">
    <location>
        <begin position="387"/>
        <end position="562"/>
    </location>
</feature>
<dbReference type="Pfam" id="PF24883">
    <property type="entry name" value="NPHP3_N"/>
    <property type="match status" value="1"/>
</dbReference>
<feature type="domain" description="Nucleoside phosphorylase" evidence="5">
    <location>
        <begin position="11"/>
        <end position="284"/>
    </location>
</feature>
<dbReference type="SUPFAM" id="SSF53167">
    <property type="entry name" value="Purine and uridine phosphorylases"/>
    <property type="match status" value="1"/>
</dbReference>
<keyword evidence="8" id="KW-1185">Reference proteome</keyword>
<accession>A0A0D2HAH3</accession>
<protein>
    <recommendedName>
        <fullName evidence="9">Nucleoside phosphorylase domain-containing protein</fullName>
    </recommendedName>
</protein>
<feature type="repeat" description="ANK" evidence="3">
    <location>
        <begin position="905"/>
        <end position="937"/>
    </location>
</feature>
<dbReference type="PRINTS" id="PR01415">
    <property type="entry name" value="ANKYRIN"/>
</dbReference>